<reference evidence="1 2" key="1">
    <citation type="submission" date="2007-01" db="EMBL/GenBank/DDBJ databases">
        <authorList>
            <person name="Haygood M."/>
            <person name="Podell S."/>
            <person name="Anderson C."/>
            <person name="Hopkinson B."/>
            <person name="Roe K."/>
            <person name="Barbeau K."/>
            <person name="Gaasterland T."/>
            <person name="Ferriera S."/>
            <person name="Johnson J."/>
            <person name="Kravitz S."/>
            <person name="Beeson K."/>
            <person name="Sutton G."/>
            <person name="Rogers Y.-H."/>
            <person name="Friedman R."/>
            <person name="Frazier M."/>
            <person name="Venter J.C."/>
        </authorList>
    </citation>
    <scope>NUCLEOTIDE SEQUENCE [LARGE SCALE GENOMIC DNA]</scope>
    <source>
        <strain evidence="1 2">ATCC 23134</strain>
    </source>
</reference>
<dbReference type="AlphaFoldDB" id="A1ZNH1"/>
<name>A1ZNH1_MICM2</name>
<accession>A1ZNH1</accession>
<protein>
    <submittedName>
        <fullName evidence="1">Uncharacterized protein</fullName>
    </submittedName>
</protein>
<comment type="caution">
    <text evidence="1">The sequence shown here is derived from an EMBL/GenBank/DDBJ whole genome shotgun (WGS) entry which is preliminary data.</text>
</comment>
<evidence type="ECO:0000313" key="1">
    <source>
        <dbReference type="EMBL" id="EAY28082.1"/>
    </source>
</evidence>
<gene>
    <name evidence="1" type="ORF">M23134_02192</name>
</gene>
<dbReference type="Proteomes" id="UP000004095">
    <property type="component" value="Unassembled WGS sequence"/>
</dbReference>
<sequence length="56" mass="6734">MVKTRAEAMTVHLRHWRPFAYNSLRQKYMGHAATYKPLSIKFPFSPHIFYIENITH</sequence>
<dbReference type="EMBL" id="AAWS01000018">
    <property type="protein sequence ID" value="EAY28082.1"/>
    <property type="molecule type" value="Genomic_DNA"/>
</dbReference>
<dbReference type="RefSeq" id="WP_004156007.1">
    <property type="nucleotide sequence ID" value="NZ_AAWS01000018.1"/>
</dbReference>
<organism evidence="1 2">
    <name type="scientific">Microscilla marina ATCC 23134</name>
    <dbReference type="NCBI Taxonomy" id="313606"/>
    <lineage>
        <taxon>Bacteria</taxon>
        <taxon>Pseudomonadati</taxon>
        <taxon>Bacteroidota</taxon>
        <taxon>Cytophagia</taxon>
        <taxon>Cytophagales</taxon>
        <taxon>Microscillaceae</taxon>
        <taxon>Microscilla</taxon>
    </lineage>
</organism>
<proteinExistence type="predicted"/>
<keyword evidence="2" id="KW-1185">Reference proteome</keyword>
<evidence type="ECO:0000313" key="2">
    <source>
        <dbReference type="Proteomes" id="UP000004095"/>
    </source>
</evidence>